<evidence type="ECO:0000313" key="2">
    <source>
        <dbReference type="EMBL" id="KAK2196715.1"/>
    </source>
</evidence>
<proteinExistence type="predicted"/>
<protein>
    <submittedName>
        <fullName evidence="2">Uncharacterized protein</fullName>
    </submittedName>
</protein>
<evidence type="ECO:0000256" key="1">
    <source>
        <dbReference type="SAM" id="SignalP"/>
    </source>
</evidence>
<reference evidence="2" key="1">
    <citation type="journal article" date="2023" name="Nat. Microbiol.">
        <title>Babesia duncani multi-omics identifies virulence factors and drug targets.</title>
        <authorList>
            <person name="Singh P."/>
            <person name="Lonardi S."/>
            <person name="Liang Q."/>
            <person name="Vydyam P."/>
            <person name="Khabirova E."/>
            <person name="Fang T."/>
            <person name="Gihaz S."/>
            <person name="Thekkiniath J."/>
            <person name="Munshi M."/>
            <person name="Abel S."/>
            <person name="Ciampossin L."/>
            <person name="Batugedara G."/>
            <person name="Gupta M."/>
            <person name="Lu X.M."/>
            <person name="Lenz T."/>
            <person name="Chakravarty S."/>
            <person name="Cornillot E."/>
            <person name="Hu Y."/>
            <person name="Ma W."/>
            <person name="Gonzalez L.M."/>
            <person name="Sanchez S."/>
            <person name="Estrada K."/>
            <person name="Sanchez-Flores A."/>
            <person name="Montero E."/>
            <person name="Harb O.S."/>
            <person name="Le Roch K.G."/>
            <person name="Mamoun C.B."/>
        </authorList>
    </citation>
    <scope>NUCLEOTIDE SEQUENCE</scope>
    <source>
        <strain evidence="2">WA1</strain>
    </source>
</reference>
<keyword evidence="1" id="KW-0732">Signal</keyword>
<dbReference type="RefSeq" id="XP_067803557.1">
    <property type="nucleotide sequence ID" value="XM_067946993.1"/>
</dbReference>
<keyword evidence="3" id="KW-1185">Reference proteome</keyword>
<name>A0AAD9PKV6_9APIC</name>
<dbReference type="KEGG" id="bdw:94336262"/>
<gene>
    <name evidence="2" type="ORF">BdWA1_001964</name>
</gene>
<dbReference type="Proteomes" id="UP001214638">
    <property type="component" value="Unassembled WGS sequence"/>
</dbReference>
<sequence length="864" mass="99804">MDLCFVYAFVILAYGVNGVAVPLDIIETTETGNIRKGLYGKEDNLKADEYKNIEQIDLNGEDSLRFITATEGFCFDKITINREILFLSSAENCTKLVTWEYWNKMDFISFYIKYKNEMLRSIYERSSRGNWIPIDEREYGKLETLYKTKVTLDIEKVENIPGIKYRQHVYNSEIFRVFDVLQYVFIYKIVSNGVTIINLNGRNNVGSRCVRVIIHGYDGTSQRVRVVIMDEFGKLNNADFMIDPITGCSKIDSYVDSGVWETKVKEILSTLDIVEPLSNDDITYISPKGILAIDNKAIRSSPDVYGIHYGSLVTEIRNLSIKKKRPIEENETMQEEDISTGDGNSVNLVSNTLRLDNDDGRIRIEKLPLDNGECILIYHIEYDTFFDKILFNDFNIELNVPLKIEMLVTESWKVYNNWIVTITGINLNGSPIEERVTKYKGIWFPVTNIMYTAYEVFVKQGFKLIIGQLKETPGLYLKKELAPNGCMVDIYKINFYYYVTKVMDSDFLILSAPLSNTTTEKIIEVRIYKSKARICEIFVRNADYIVKKYTFVYIENRNWIHVDTVIRSLNTMAQLATEHMLNALDSIPGMVESLQNPTEGSSTSDSMKSRMPWHRIYNSIKEFISTADSFGVPKQHTVPISNGVINTEDIESYETVVKIYNIQGEMDVVNIDIKNKKYSSLESLNKKVFVGQPSDALHSVLKYTWEDKSIIKYTFKNDSGIRKEYSRYNGAEWIPMEQDEFEYIFYNEMPRLDLDISAQHVNDGITVKTSVDRPTLYANFVVDDCLLIGKIMDGTESPMFDIERYLPNAQLIHFVVRVVPYMFKIKYSFMVKENEIISYYDLIDTDGKWLLKKGNPAFNYLTPS</sequence>
<evidence type="ECO:0000313" key="3">
    <source>
        <dbReference type="Proteomes" id="UP001214638"/>
    </source>
</evidence>
<dbReference type="GeneID" id="94336262"/>
<dbReference type="AlphaFoldDB" id="A0AAD9PKV6"/>
<feature type="signal peptide" evidence="1">
    <location>
        <begin position="1"/>
        <end position="18"/>
    </location>
</feature>
<organism evidence="2 3">
    <name type="scientific">Babesia duncani</name>
    <dbReference type="NCBI Taxonomy" id="323732"/>
    <lineage>
        <taxon>Eukaryota</taxon>
        <taxon>Sar</taxon>
        <taxon>Alveolata</taxon>
        <taxon>Apicomplexa</taxon>
        <taxon>Aconoidasida</taxon>
        <taxon>Piroplasmida</taxon>
        <taxon>Babesiidae</taxon>
        <taxon>Babesia</taxon>
    </lineage>
</organism>
<accession>A0AAD9PKV6</accession>
<feature type="chain" id="PRO_5042114565" evidence="1">
    <location>
        <begin position="19"/>
        <end position="864"/>
    </location>
</feature>
<comment type="caution">
    <text evidence="2">The sequence shown here is derived from an EMBL/GenBank/DDBJ whole genome shotgun (WGS) entry which is preliminary data.</text>
</comment>
<dbReference type="EMBL" id="JALLKP010000002">
    <property type="protein sequence ID" value="KAK2196715.1"/>
    <property type="molecule type" value="Genomic_DNA"/>
</dbReference>